<feature type="compositionally biased region" description="Polar residues" evidence="1">
    <location>
        <begin position="333"/>
        <end position="348"/>
    </location>
</feature>
<dbReference type="OrthoDB" id="20105at2759"/>
<feature type="compositionally biased region" description="Basic and acidic residues" evidence="1">
    <location>
        <begin position="469"/>
        <end position="483"/>
    </location>
</feature>
<accession>C5PA71</accession>
<dbReference type="Proteomes" id="UP000009084">
    <property type="component" value="Unassembled WGS sequence"/>
</dbReference>
<feature type="region of interest" description="Disordered" evidence="1">
    <location>
        <begin position="310"/>
        <end position="562"/>
    </location>
</feature>
<evidence type="ECO:0000313" key="2">
    <source>
        <dbReference type="EMBL" id="EER26633.1"/>
    </source>
</evidence>
<evidence type="ECO:0000313" key="3">
    <source>
        <dbReference type="Proteomes" id="UP000009084"/>
    </source>
</evidence>
<dbReference type="HOGENOM" id="CLU_026929_4_0_1"/>
<feature type="compositionally biased region" description="Polar residues" evidence="1">
    <location>
        <begin position="429"/>
        <end position="452"/>
    </location>
</feature>
<feature type="compositionally biased region" description="Basic and acidic residues" evidence="1">
    <location>
        <begin position="58"/>
        <end position="67"/>
    </location>
</feature>
<proteinExistence type="predicted"/>
<dbReference type="EMBL" id="ACFW01000030">
    <property type="protein sequence ID" value="EER26633.1"/>
    <property type="molecule type" value="Genomic_DNA"/>
</dbReference>
<gene>
    <name evidence="2" type="ORF">CPC735_008060</name>
</gene>
<protein>
    <submittedName>
        <fullName evidence="2">Uncharacterized protein</fullName>
    </submittedName>
</protein>
<feature type="region of interest" description="Disordered" evidence="1">
    <location>
        <begin position="174"/>
        <end position="291"/>
    </location>
</feature>
<comment type="caution">
    <text evidence="2">The sequence shown here is derived from an EMBL/GenBank/DDBJ whole genome shotgun (WGS) entry which is preliminary data.</text>
</comment>
<reference evidence="2 3" key="1">
    <citation type="journal article" date="2009" name="Genome Res.">
        <title>Comparative genomic analyses of the human fungal pathogens Coccidioides and their relatives.</title>
        <authorList>
            <person name="Sharpton T.J."/>
            <person name="Stajich J.E."/>
            <person name="Rounsley S.D."/>
            <person name="Gardner M.J."/>
            <person name="Wortman J.R."/>
            <person name="Jordar V.S."/>
            <person name="Maiti R."/>
            <person name="Kodira C.D."/>
            <person name="Neafsey D.E."/>
            <person name="Zeng Q."/>
            <person name="Hung C.-Y."/>
            <person name="McMahan C."/>
            <person name="Muszewska A."/>
            <person name="Grynberg M."/>
            <person name="Mandel M.A."/>
            <person name="Kellner E.M."/>
            <person name="Barker B.M."/>
            <person name="Galgiani J.N."/>
            <person name="Orbach M.J."/>
            <person name="Kirkland T.N."/>
            <person name="Cole G.T."/>
            <person name="Henn M.R."/>
            <person name="Birren B.W."/>
            <person name="Taylor J.W."/>
        </authorList>
    </citation>
    <scope>NUCLEOTIDE SEQUENCE [LARGE SCALE GENOMIC DNA]</scope>
    <source>
        <strain evidence="3">C735</strain>
    </source>
</reference>
<organism evidence="2 3">
    <name type="scientific">Coccidioides posadasii (strain C735)</name>
    <name type="common">Valley fever fungus</name>
    <dbReference type="NCBI Taxonomy" id="222929"/>
    <lineage>
        <taxon>Eukaryota</taxon>
        <taxon>Fungi</taxon>
        <taxon>Dikarya</taxon>
        <taxon>Ascomycota</taxon>
        <taxon>Pezizomycotina</taxon>
        <taxon>Eurotiomycetes</taxon>
        <taxon>Eurotiomycetidae</taxon>
        <taxon>Onygenales</taxon>
        <taxon>Onygenaceae</taxon>
        <taxon>Coccidioides</taxon>
    </lineage>
</organism>
<dbReference type="KEGG" id="cpw:9694261"/>
<feature type="compositionally biased region" description="Polar residues" evidence="1">
    <location>
        <begin position="29"/>
        <end position="45"/>
    </location>
</feature>
<feature type="compositionally biased region" description="Low complexity" evidence="1">
    <location>
        <begin position="188"/>
        <end position="199"/>
    </location>
</feature>
<dbReference type="RefSeq" id="XP_003068778.1">
    <property type="nucleotide sequence ID" value="XM_003068732.1"/>
</dbReference>
<feature type="compositionally biased region" description="Polar residues" evidence="1">
    <location>
        <begin position="510"/>
        <end position="523"/>
    </location>
</feature>
<feature type="region of interest" description="Disordered" evidence="1">
    <location>
        <begin position="1"/>
        <end position="81"/>
    </location>
</feature>
<feature type="compositionally biased region" description="Polar residues" evidence="1">
    <location>
        <begin position="362"/>
        <end position="377"/>
    </location>
</feature>
<evidence type="ECO:0000256" key="1">
    <source>
        <dbReference type="SAM" id="MobiDB-lite"/>
    </source>
</evidence>
<feature type="compositionally biased region" description="Low complexity" evidence="1">
    <location>
        <begin position="407"/>
        <end position="421"/>
    </location>
</feature>
<dbReference type="AlphaFoldDB" id="C5PA71"/>
<sequence>MLLTLKPPLLNGISHESVPRPASPPYQNPPSAASTPRTSKISSKYTARYEQMTPAPASHEHASETAHRNLPPPMTMSLPTINQMPNSAAQLHPSQWQHSEESLRLWLPVKVEEDRRKQEEERTRQESLKLDQRKIEQAMLRDSLQAGVPPYMIPLIFTGLGGGNLQWAQPYISQMSTGTSRPPQIPMQGYQQPAPQQQQEEYHQPQHSRHGSQTAPPQPIQHHAPVQGQQAALDVPRDNRMIPPNPYAANRSVPPATARPPVQQTPPSPAQSPYIRVSQPGHSNPTPAALPAQPMTILSRINSAEMHIQQPQMNPGGRPPPPTSSRTSHPQQNASVKQESQQHAQASPSIYFHHWVPPSNPNTPSGKSPNISPNTGHPASHLRSEYQHSPRKRKAQGSHQPAPPPSSHLSESSSTESLPSGPNRPGRRNTGNSRPGNSSLSQSNDMVATNHSDPGRPGGQMNVNTLVSNHERTTSRSSHRDEPISSSSDHTQHGQIIILGRYRTSRNSRENSIATNGSVGNEASSHRIEENAPKQNATGPQNGHSSNHISYSNGYHHDVSNGVAVDSVPAGALPARVMDVNHPPAPQPTMVHQN</sequence>
<name>C5PA71_COCP7</name>
<dbReference type="VEuPathDB" id="FungiDB:CPC735_008060"/>
<feature type="compositionally biased region" description="Polar residues" evidence="1">
    <location>
        <begin position="533"/>
        <end position="553"/>
    </location>
</feature>